<feature type="region of interest" description="Disordered" evidence="1">
    <location>
        <begin position="202"/>
        <end position="221"/>
    </location>
</feature>
<dbReference type="PROSITE" id="PS50878">
    <property type="entry name" value="RT_POL"/>
    <property type="match status" value="1"/>
</dbReference>
<dbReference type="InterPro" id="IPR000477">
    <property type="entry name" value="RT_dom"/>
</dbReference>
<feature type="compositionally biased region" description="Low complexity" evidence="1">
    <location>
        <begin position="212"/>
        <end position="221"/>
    </location>
</feature>
<evidence type="ECO:0000259" key="2">
    <source>
        <dbReference type="PROSITE" id="PS50878"/>
    </source>
</evidence>
<dbReference type="PANTHER" id="PTHR36688:SF2">
    <property type="entry name" value="ENDONUCLEASE_EXONUCLEASE_PHOSPHATASE DOMAIN-CONTAINING PROTEIN"/>
    <property type="match status" value="1"/>
</dbReference>
<dbReference type="InterPro" id="IPR006579">
    <property type="entry name" value="Pre_C2HC_dom"/>
</dbReference>
<sequence>MATQKESIADSEGVSADPLHFALSVCNGIDISKCTGPEECDIYVCKIDACLDTLEKVSPQTVELSNAIHMLDRSLNRILHRKISILTTLLSNQIIANAHTNSHVNNIFSDGGSDSESSSTSNAFHKKSKKNRRSPQKEENASKKIKQSFEYQINTSNRFANLENEQDHYENQSNLDDEMKDLDNQQGLFSHTAKTPSEINLRSFQNSQPGPSTANNSNNANKSRYVPPIYIDNPKNVPQLLDLLSEITKEKITGRMMNNDKLKIFPPTPEAHKAIQNKITQDGMKSHTYELNDEKQIKVVIRGLSKDFDTSVIISHLQNEGFAPTLCHPIRNRQSNTNFNLFLVTLPKIPKSKEIYQIEFIGRMRDTIESLRKKQSPGQCYNCQEFFHHSRLCTRNPRCMKCAGPHISRECPKPKDTPPKCLHCNGPHTANFTGCPKNPVNRRTFSEAPENAWADPAIIAKIKMPPTPAVEPNPNPATQFIPRPVQLASNANPPTQEVFFKQMSQMMSSMMNSLFSQMANYYQMKPPTNKINQLKYFLLDWKPDILALQETHLNPGDRLKFPNYSSYRTDRLTHRGGGTAILIRNSIDHHPTPIASTTFENTTIELHLPDSTPITISSIYRPPHGSISTLELNNIFNSNSKCIAVGDFNAKHRAWSSGTWNSNGTIINDYICNNNLTLLAPCEPTHFPNHSNNPSTLDFGILKNFSSGDANSINALSSDHNPVSFEIDINVNLPAISKIIKTTNWSKFKQIMSTSLPGNPNIQNIKDIDEAITKLNSAILTAINLASRSKLINGNYRKLPPNIVKKITLRNQIRKRWQQTYDPRYRRTANRLTNQIRREIRDYDQESWKEWLMSLNQEDNSIYIAARKFSRKYIQIPPILDTDGIKYTPLGKANTFKFSLENSFQNNPEPYDGAHIDEVNRAIRRYIDNPKPSSNIKLTSPQEILSLLKRINPRKATGPDGIPNKALKQIPTNVITFITKICNKCLLCNYFPTIWKTAHVLTFPKPRQNRKLPGNYRPISLLSNIGKIFEKIILSRLKEECHDLSIIPNEQYGFRAGHGCIHQLLRVANTVTQGFNHKFYTGGVFLDVRKAFDRMWHNGLIYKLIKFKIPNYLIVILINYLRNRTFRVKLNHTLSDIGSIKAGTPQGSILSPLLYTIYTSDFPKTNQIMNCFFADDTAILAQGSTINYVIHTLQKGLNNIEKWCTLWRVAINTDKTHAVMFRKGTSRKELNTLSFFDEDLTWDKEVKYLGLILDDKLTFRSHLKYNTEKFWAKVHLLIPLIGRRSPLTLGNKLLLFKQVLRPILTYAAQIWGLAAFSNRKKAQILQNKILRIIVNAPWYVRNSVIHNDLKIQTIDEFIKELSRNFFQKLVNHTNPTVLDQLNYAHNTGKYAFPYATTKWSTPLKPP</sequence>
<dbReference type="InterPro" id="IPR036691">
    <property type="entry name" value="Endo/exonu/phosph_ase_sf"/>
</dbReference>
<dbReference type="Gene3D" id="3.60.10.10">
    <property type="entry name" value="Endonuclease/exonuclease/phosphatase"/>
    <property type="match status" value="1"/>
</dbReference>
<comment type="caution">
    <text evidence="3">The sequence shown here is derived from an EMBL/GenBank/DDBJ whole genome shotgun (WGS) entry which is preliminary data.</text>
</comment>
<protein>
    <submittedName>
        <fullName evidence="3">Putative RNA-directed DNA polymerase from transposon X-element</fullName>
    </submittedName>
</protein>
<evidence type="ECO:0000313" key="3">
    <source>
        <dbReference type="EMBL" id="GBM66479.1"/>
    </source>
</evidence>
<feature type="compositionally biased region" description="Basic residues" evidence="1">
    <location>
        <begin position="124"/>
        <end position="134"/>
    </location>
</feature>
<keyword evidence="3" id="KW-0548">Nucleotidyltransferase</keyword>
<dbReference type="InterPro" id="IPR043502">
    <property type="entry name" value="DNA/RNA_pol_sf"/>
</dbReference>
<name>A0A4Y2HMV8_ARAVE</name>
<dbReference type="Pfam" id="PF07530">
    <property type="entry name" value="PRE_C2HC"/>
    <property type="match status" value="1"/>
</dbReference>
<keyword evidence="3" id="KW-0808">Transferase</keyword>
<dbReference type="CDD" id="cd01650">
    <property type="entry name" value="RT_nLTR_like"/>
    <property type="match status" value="1"/>
</dbReference>
<evidence type="ECO:0000256" key="1">
    <source>
        <dbReference type="SAM" id="MobiDB-lite"/>
    </source>
</evidence>
<dbReference type="Pfam" id="PF14529">
    <property type="entry name" value="Exo_endo_phos_2"/>
    <property type="match status" value="1"/>
</dbReference>
<dbReference type="Pfam" id="PF00078">
    <property type="entry name" value="RVT_1"/>
    <property type="match status" value="1"/>
</dbReference>
<reference evidence="3 4" key="1">
    <citation type="journal article" date="2019" name="Sci. Rep.">
        <title>Orb-weaving spider Araneus ventricosus genome elucidates the spidroin gene catalogue.</title>
        <authorList>
            <person name="Kono N."/>
            <person name="Nakamura H."/>
            <person name="Ohtoshi R."/>
            <person name="Moran D.A.P."/>
            <person name="Shinohara A."/>
            <person name="Yoshida Y."/>
            <person name="Fujiwara M."/>
            <person name="Mori M."/>
            <person name="Tomita M."/>
            <person name="Arakawa K."/>
        </authorList>
    </citation>
    <scope>NUCLEOTIDE SEQUENCE [LARGE SCALE GENOMIC DNA]</scope>
</reference>
<dbReference type="GO" id="GO:0003676">
    <property type="term" value="F:nucleic acid binding"/>
    <property type="evidence" value="ECO:0007669"/>
    <property type="project" value="InterPro"/>
</dbReference>
<keyword evidence="3" id="KW-0695">RNA-directed DNA polymerase</keyword>
<proteinExistence type="predicted"/>
<feature type="domain" description="Reverse transcriptase" evidence="2">
    <location>
        <begin position="984"/>
        <end position="1253"/>
    </location>
</feature>
<dbReference type="PANTHER" id="PTHR36688">
    <property type="entry name" value="ENDO/EXONUCLEASE/PHOSPHATASE DOMAIN-CONTAINING PROTEIN"/>
    <property type="match status" value="1"/>
</dbReference>
<dbReference type="GO" id="GO:0008270">
    <property type="term" value="F:zinc ion binding"/>
    <property type="evidence" value="ECO:0007669"/>
    <property type="project" value="InterPro"/>
</dbReference>
<dbReference type="InterPro" id="IPR001878">
    <property type="entry name" value="Znf_CCHC"/>
</dbReference>
<feature type="region of interest" description="Disordered" evidence="1">
    <location>
        <begin position="109"/>
        <end position="150"/>
    </location>
</feature>
<gene>
    <name evidence="3" type="primary">X-elementORF2_527</name>
    <name evidence="3" type="ORF">AVEN_129267_1</name>
</gene>
<dbReference type="SUPFAM" id="SSF56672">
    <property type="entry name" value="DNA/RNA polymerases"/>
    <property type="match status" value="1"/>
</dbReference>
<organism evidence="3 4">
    <name type="scientific">Araneus ventricosus</name>
    <name type="common">Orbweaver spider</name>
    <name type="synonym">Epeira ventricosa</name>
    <dbReference type="NCBI Taxonomy" id="182803"/>
    <lineage>
        <taxon>Eukaryota</taxon>
        <taxon>Metazoa</taxon>
        <taxon>Ecdysozoa</taxon>
        <taxon>Arthropoda</taxon>
        <taxon>Chelicerata</taxon>
        <taxon>Arachnida</taxon>
        <taxon>Araneae</taxon>
        <taxon>Araneomorphae</taxon>
        <taxon>Entelegynae</taxon>
        <taxon>Araneoidea</taxon>
        <taxon>Araneidae</taxon>
        <taxon>Araneus</taxon>
    </lineage>
</organism>
<keyword evidence="4" id="KW-1185">Reference proteome</keyword>
<feature type="compositionally biased region" description="Polar residues" evidence="1">
    <location>
        <begin position="202"/>
        <end position="211"/>
    </location>
</feature>
<dbReference type="SUPFAM" id="SSF56219">
    <property type="entry name" value="DNase I-like"/>
    <property type="match status" value="1"/>
</dbReference>
<dbReference type="InterPro" id="IPR052560">
    <property type="entry name" value="RdDP_mobile_element"/>
</dbReference>
<dbReference type="GO" id="GO:0003964">
    <property type="term" value="F:RNA-directed DNA polymerase activity"/>
    <property type="evidence" value="ECO:0007669"/>
    <property type="project" value="UniProtKB-KW"/>
</dbReference>
<dbReference type="Proteomes" id="UP000499080">
    <property type="component" value="Unassembled WGS sequence"/>
</dbReference>
<feature type="compositionally biased region" description="Low complexity" evidence="1">
    <location>
        <begin position="109"/>
        <end position="121"/>
    </location>
</feature>
<evidence type="ECO:0000313" key="4">
    <source>
        <dbReference type="Proteomes" id="UP000499080"/>
    </source>
</evidence>
<dbReference type="SMART" id="SM00343">
    <property type="entry name" value="ZnF_C2HC"/>
    <property type="match status" value="2"/>
</dbReference>
<dbReference type="InterPro" id="IPR005135">
    <property type="entry name" value="Endo/exonuclease/phosphatase"/>
</dbReference>
<dbReference type="OrthoDB" id="6433969at2759"/>
<accession>A0A4Y2HMV8</accession>
<dbReference type="EMBL" id="BGPR01002028">
    <property type="protein sequence ID" value="GBM66479.1"/>
    <property type="molecule type" value="Genomic_DNA"/>
</dbReference>